<gene>
    <name evidence="1" type="ORF">RWE15_12820</name>
</gene>
<comment type="caution">
    <text evidence="1">The sequence shown here is derived from an EMBL/GenBank/DDBJ whole genome shotgun (WGS) entry which is preliminary data.</text>
</comment>
<accession>A0ABU5C7V8</accession>
<dbReference type="EMBL" id="JAWDIP010000003">
    <property type="protein sequence ID" value="MDY0395140.1"/>
    <property type="molecule type" value="Genomic_DNA"/>
</dbReference>
<dbReference type="Proteomes" id="UP001281447">
    <property type="component" value="Unassembled WGS sequence"/>
</dbReference>
<protein>
    <submittedName>
        <fullName evidence="1">Uncharacterized protein</fullName>
    </submittedName>
</protein>
<evidence type="ECO:0000313" key="2">
    <source>
        <dbReference type="Proteomes" id="UP001281447"/>
    </source>
</evidence>
<dbReference type="InterPro" id="IPR027417">
    <property type="entry name" value="P-loop_NTPase"/>
</dbReference>
<organism evidence="1 2">
    <name type="scientific">Tigheibacillus halophilus</name>
    <dbReference type="NCBI Taxonomy" id="361280"/>
    <lineage>
        <taxon>Bacteria</taxon>
        <taxon>Bacillati</taxon>
        <taxon>Bacillota</taxon>
        <taxon>Bacilli</taxon>
        <taxon>Bacillales</taxon>
        <taxon>Bacillaceae</taxon>
        <taxon>Tigheibacillus</taxon>
    </lineage>
</organism>
<sequence length="57" mass="6437">MPKLIRKLAGKQFAVGNETIGIICKTMRECEEYYQQLKHDCAVSLITPKLPVLKKGC</sequence>
<evidence type="ECO:0000313" key="1">
    <source>
        <dbReference type="EMBL" id="MDY0395140.1"/>
    </source>
</evidence>
<proteinExistence type="predicted"/>
<keyword evidence="2" id="KW-1185">Reference proteome</keyword>
<dbReference type="Gene3D" id="3.40.50.300">
    <property type="entry name" value="P-loop containing nucleotide triphosphate hydrolases"/>
    <property type="match status" value="1"/>
</dbReference>
<name>A0ABU5C7V8_9BACI</name>
<reference evidence="1 2" key="1">
    <citation type="submission" date="2023-10" db="EMBL/GenBank/DDBJ databases">
        <title>Virgibacillus halophilus 5B73C genome.</title>
        <authorList>
            <person name="Miliotis G."/>
            <person name="Sengupta P."/>
            <person name="Hameed A."/>
            <person name="Chuvochina M."/>
            <person name="Mcdonagh F."/>
            <person name="Simpson A.C."/>
            <person name="Singh N.K."/>
            <person name="Rekha P.D."/>
            <person name="Raman K."/>
            <person name="Hugenholtz P."/>
            <person name="Venkateswaran K."/>
        </authorList>
    </citation>
    <scope>NUCLEOTIDE SEQUENCE [LARGE SCALE GENOMIC DNA]</scope>
    <source>
        <strain evidence="1 2">5B73C</strain>
    </source>
</reference>